<accession>A0ABT3CEV8</accession>
<keyword evidence="3" id="KW-1185">Reference proteome</keyword>
<evidence type="ECO:0000259" key="1">
    <source>
        <dbReference type="Pfam" id="PF18029"/>
    </source>
</evidence>
<dbReference type="Proteomes" id="UP001526201">
    <property type="component" value="Unassembled WGS sequence"/>
</dbReference>
<reference evidence="2 3" key="1">
    <citation type="journal article" date="2022" name="BMC Genomics">
        <title>Comparative genome analysis of mycobacteria focusing on tRNA and non-coding RNA.</title>
        <authorList>
            <person name="Behra P.R.K."/>
            <person name="Pettersson B.M.F."/>
            <person name="Ramesh M."/>
            <person name="Das S."/>
            <person name="Dasgupta S."/>
            <person name="Kirsebom L.A."/>
        </authorList>
    </citation>
    <scope>NUCLEOTIDE SEQUENCE [LARGE SCALE GENOMIC DNA]</scope>
    <source>
        <strain evidence="2 3">DSM 44078</strain>
    </source>
</reference>
<feature type="domain" description="Glyoxalase-like" evidence="1">
    <location>
        <begin position="144"/>
        <end position="233"/>
    </location>
</feature>
<dbReference type="Pfam" id="PF18029">
    <property type="entry name" value="Glyoxalase_6"/>
    <property type="match status" value="1"/>
</dbReference>
<dbReference type="Gene3D" id="3.10.180.10">
    <property type="entry name" value="2,3-Dihydroxybiphenyl 1,2-Dioxygenase, domain 1"/>
    <property type="match status" value="2"/>
</dbReference>
<dbReference type="InterPro" id="IPR029068">
    <property type="entry name" value="Glyas_Bleomycin-R_OHBP_Dase"/>
</dbReference>
<evidence type="ECO:0000313" key="3">
    <source>
        <dbReference type="Proteomes" id="UP001526201"/>
    </source>
</evidence>
<dbReference type="EMBL" id="JACKTY010000031">
    <property type="protein sequence ID" value="MCV7228029.1"/>
    <property type="molecule type" value="Genomic_DNA"/>
</dbReference>
<protein>
    <submittedName>
        <fullName evidence="2">VOC family protein</fullName>
    </submittedName>
</protein>
<evidence type="ECO:0000313" key="2">
    <source>
        <dbReference type="EMBL" id="MCV7228029.1"/>
    </source>
</evidence>
<dbReference type="InterPro" id="IPR041581">
    <property type="entry name" value="Glyoxalase_6"/>
</dbReference>
<organism evidence="2 3">
    <name type="scientific">Mycolicibacterium komossense</name>
    <dbReference type="NCBI Taxonomy" id="1779"/>
    <lineage>
        <taxon>Bacteria</taxon>
        <taxon>Bacillati</taxon>
        <taxon>Actinomycetota</taxon>
        <taxon>Actinomycetes</taxon>
        <taxon>Mycobacteriales</taxon>
        <taxon>Mycobacteriaceae</taxon>
        <taxon>Mycolicibacterium</taxon>
    </lineage>
</organism>
<gene>
    <name evidence="2" type="ORF">H7J73_18610</name>
</gene>
<proteinExistence type="predicted"/>
<sequence length="256" mass="27729">MKNRGWQRRRRLRKQPEGLTPLGNSRVTWVSASLGFADGDYDDGVALWRELTGYPLSQGIGFLKAQRLAAGPSGVQLDVHVPDVAAAITQVLVSGATIDDGADPVVGRSPGGLSFRLVGDCAPISSVPSQWPGGHTSLVDQVSIDIPQEHWETESEFWSSLTSWETQTIPGLSEYAFLIRPSGAPLRIILQRLGEATGTVRAHLDWAVSDRPAETERHVAAGAKVVQTNPIWTVLDGVVTYCVTDRNPATGLHYEK</sequence>
<comment type="caution">
    <text evidence="2">The sequence shown here is derived from an EMBL/GenBank/DDBJ whole genome shotgun (WGS) entry which is preliminary data.</text>
</comment>
<name>A0ABT3CEV8_9MYCO</name>